<dbReference type="Proteomes" id="UP000193200">
    <property type="component" value="Unassembled WGS sequence"/>
</dbReference>
<dbReference type="PANTHER" id="PTHR36442">
    <property type="entry name" value="CYCLIC-DI-AMP PHOSPHODIESTERASE PGPH"/>
    <property type="match status" value="1"/>
</dbReference>
<feature type="transmembrane region" description="Helical" evidence="3">
    <location>
        <begin position="387"/>
        <end position="414"/>
    </location>
</feature>
<dbReference type="InterPro" id="IPR006674">
    <property type="entry name" value="HD_domain"/>
</dbReference>
<evidence type="ECO:0000256" key="3">
    <source>
        <dbReference type="SAM" id="Phobius"/>
    </source>
</evidence>
<accession>A0A1Y5RJX7</accession>
<organism evidence="5 6">
    <name type="scientific">Oceanibacterium hippocampi</name>
    <dbReference type="NCBI Taxonomy" id="745714"/>
    <lineage>
        <taxon>Bacteria</taxon>
        <taxon>Pseudomonadati</taxon>
        <taxon>Pseudomonadota</taxon>
        <taxon>Alphaproteobacteria</taxon>
        <taxon>Sneathiellales</taxon>
        <taxon>Sneathiellaceae</taxon>
        <taxon>Oceanibacterium</taxon>
    </lineage>
</organism>
<evidence type="ECO:0000313" key="6">
    <source>
        <dbReference type="Proteomes" id="UP000193200"/>
    </source>
</evidence>
<protein>
    <submittedName>
        <fullName evidence="5">Ribonuclease Y</fullName>
    </submittedName>
</protein>
<feature type="coiled-coil region" evidence="1">
    <location>
        <begin position="119"/>
        <end position="146"/>
    </location>
</feature>
<feature type="region of interest" description="Disordered" evidence="2">
    <location>
        <begin position="749"/>
        <end position="786"/>
    </location>
</feature>
<proteinExistence type="predicted"/>
<feature type="transmembrane region" description="Helical" evidence="3">
    <location>
        <begin position="318"/>
        <end position="337"/>
    </location>
</feature>
<dbReference type="InterPro" id="IPR011621">
    <property type="entry name" value="Metal-dep_PHydrolase_7TM_intra"/>
</dbReference>
<evidence type="ECO:0000313" key="5">
    <source>
        <dbReference type="EMBL" id="SLN19287.1"/>
    </source>
</evidence>
<dbReference type="InterPro" id="IPR011624">
    <property type="entry name" value="Metal-dep_PHydrolase_7TM_extra"/>
</dbReference>
<keyword evidence="3" id="KW-0472">Membrane</keyword>
<keyword evidence="3" id="KW-0812">Transmembrane</keyword>
<dbReference type="PANTHER" id="PTHR36442:SF1">
    <property type="entry name" value="CYCLIC-DI-AMP PHOSPHODIESTERASE PGPH"/>
    <property type="match status" value="1"/>
</dbReference>
<dbReference type="InterPro" id="IPR003607">
    <property type="entry name" value="HD/PDEase_dom"/>
</dbReference>
<dbReference type="EMBL" id="FWFR01000001">
    <property type="protein sequence ID" value="SLN19287.1"/>
    <property type="molecule type" value="Genomic_DNA"/>
</dbReference>
<dbReference type="SMART" id="SM00471">
    <property type="entry name" value="HDc"/>
    <property type="match status" value="1"/>
</dbReference>
<keyword evidence="3" id="KW-1133">Transmembrane helix</keyword>
<feature type="transmembrane region" description="Helical" evidence="3">
    <location>
        <begin position="426"/>
        <end position="443"/>
    </location>
</feature>
<dbReference type="Pfam" id="PF07698">
    <property type="entry name" value="7TM-7TMR_HD"/>
    <property type="match status" value="1"/>
</dbReference>
<dbReference type="InterPro" id="IPR052722">
    <property type="entry name" value="PgpH_phosphodiesterase"/>
</dbReference>
<dbReference type="AlphaFoldDB" id="A0A1Y5RJX7"/>
<feature type="domain" description="HD/PDEase" evidence="4">
    <location>
        <begin position="539"/>
        <end position="697"/>
    </location>
</feature>
<feature type="transmembrane region" description="Helical" evidence="3">
    <location>
        <begin position="349"/>
        <end position="375"/>
    </location>
</feature>
<dbReference type="InParanoid" id="A0A1Y5RJX7"/>
<keyword evidence="1" id="KW-0175">Coiled coil</keyword>
<sequence length="786" mass="85515">MTGNRSSPLAAARALLSATAIKALADDRWETVRPWIDYPLLVAFVVFLTLLFTPPNWRDAGPLPVVGAIAESTIRADRDLLIEDDAATELRRKAAEASVKPIFNYDPELYFNIVERVNKAAAAMAARAASKELEEAERRLAFQKDLGQPVNATVFALLEAFEDPADVARAINTFVGIGLDHMVVAARDELPRRGGIQIRDTVTQNEWQLTDPSRVIDLGKLRRLVQARAATATYGEARIVRSWVLETALALVRPNLIADLAATGAAREQKRAAVEATYVKIAADEVIVREGDRVTQAALDRLHALQEKAANRPYLGETGAFGALVTLMLLLGALFFQRSGHRFRLTRKQVYITLAVSAGAALLGFGFHFAGRGIAVGLDIDPRSGTFLIPVATATILIALLVDARTSLLAGIGLSLMLTHRVGGDIWLLAYYLLGVLVAGVTARRVRRRSELLRSGLAIGLVQAISVPMVLVLGAGGGAGGTEMIVVSCFFALFSGAISAMVATGALPVIEHIFDEATDMRLLELASADNPLLKQIALLSPGTYYHSVMIANLAEAAGEAIGANPIKCRVMALYHDLGKSVRPAYFAENQHDGNIHDRLPPELSARIIFAHIKDGIDIARKHRLGRAVLDAITQHQGTTLLQVFYDRAVEQAKTTGQPVREEDFRYPGPKPRSREAAILLFADSVEAATRALKSPGPAELEARIASVMDHKIADGQLEESDLTIRDLAAIRDAFRRTLTLGVYHSRIEYPQPLKPVETGGRRGDDNDERPRDRRLGFLRDVARRSS</sequence>
<reference evidence="5 6" key="1">
    <citation type="submission" date="2017-03" db="EMBL/GenBank/DDBJ databases">
        <authorList>
            <person name="Afonso C.L."/>
            <person name="Miller P.J."/>
            <person name="Scott M.A."/>
            <person name="Spackman E."/>
            <person name="Goraichik I."/>
            <person name="Dimitrov K.M."/>
            <person name="Suarez D.L."/>
            <person name="Swayne D.E."/>
        </authorList>
    </citation>
    <scope>NUCLEOTIDE SEQUENCE [LARGE SCALE GENOMIC DNA]</scope>
    <source>
        <strain evidence="5 6">CECT 7691</strain>
    </source>
</reference>
<dbReference type="NCBIfam" id="TIGR00277">
    <property type="entry name" value="HDIG"/>
    <property type="match status" value="1"/>
</dbReference>
<dbReference type="SUPFAM" id="SSF109604">
    <property type="entry name" value="HD-domain/PDEase-like"/>
    <property type="match status" value="1"/>
</dbReference>
<feature type="compositionally biased region" description="Basic and acidic residues" evidence="2">
    <location>
        <begin position="759"/>
        <end position="786"/>
    </location>
</feature>
<keyword evidence="6" id="KW-1185">Reference proteome</keyword>
<evidence type="ECO:0000256" key="2">
    <source>
        <dbReference type="SAM" id="MobiDB-lite"/>
    </source>
</evidence>
<evidence type="ECO:0000259" key="4">
    <source>
        <dbReference type="SMART" id="SM00471"/>
    </source>
</evidence>
<gene>
    <name evidence="5" type="primary">rny</name>
    <name evidence="5" type="ORF">OCH7691_00437</name>
</gene>
<dbReference type="Pfam" id="PF07697">
    <property type="entry name" value="7TMR-HDED"/>
    <property type="match status" value="1"/>
</dbReference>
<dbReference type="Pfam" id="PF01966">
    <property type="entry name" value="HD"/>
    <property type="match status" value="1"/>
</dbReference>
<feature type="transmembrane region" description="Helical" evidence="3">
    <location>
        <begin position="485"/>
        <end position="510"/>
    </location>
</feature>
<dbReference type="InterPro" id="IPR006675">
    <property type="entry name" value="HDIG_dom"/>
</dbReference>
<dbReference type="Gene3D" id="1.10.3210.10">
    <property type="entry name" value="Hypothetical protein af1432"/>
    <property type="match status" value="1"/>
</dbReference>
<name>A0A1Y5RJX7_9PROT</name>
<evidence type="ECO:0000256" key="1">
    <source>
        <dbReference type="SAM" id="Coils"/>
    </source>
</evidence>
<dbReference type="CDD" id="cd00077">
    <property type="entry name" value="HDc"/>
    <property type="match status" value="1"/>
</dbReference>
<feature type="transmembrane region" description="Helical" evidence="3">
    <location>
        <begin position="455"/>
        <end position="479"/>
    </location>
</feature>